<dbReference type="Gene3D" id="3.40.190.10">
    <property type="entry name" value="Periplasmic binding protein-like II"/>
    <property type="match status" value="1"/>
</dbReference>
<gene>
    <name evidence="1" type="ORF">Q757_03455</name>
</gene>
<keyword evidence="2" id="KW-1185">Reference proteome</keyword>
<dbReference type="SUPFAM" id="SSF53850">
    <property type="entry name" value="Periplasmic binding protein-like II"/>
    <property type="match status" value="1"/>
</dbReference>
<dbReference type="Proteomes" id="UP000030023">
    <property type="component" value="Unassembled WGS sequence"/>
</dbReference>
<evidence type="ECO:0008006" key="3">
    <source>
        <dbReference type="Google" id="ProtNLM"/>
    </source>
</evidence>
<accession>A0ABR4XRT6</accession>
<evidence type="ECO:0000313" key="1">
    <source>
        <dbReference type="EMBL" id="KGO32039.1"/>
    </source>
</evidence>
<evidence type="ECO:0000313" key="2">
    <source>
        <dbReference type="Proteomes" id="UP000030023"/>
    </source>
</evidence>
<organism evidence="1 2">
    <name type="scientific">Oenococcus alcoholitolerans</name>
    <dbReference type="NCBI Taxonomy" id="931074"/>
    <lineage>
        <taxon>Bacteria</taxon>
        <taxon>Bacillati</taxon>
        <taxon>Bacillota</taxon>
        <taxon>Bacilli</taxon>
        <taxon>Lactobacillales</taxon>
        <taxon>Lactobacillaceae</taxon>
        <taxon>Oenococcus</taxon>
    </lineage>
</organism>
<sequence length="134" mass="15315">MTSKTTDPFETKLSAMSIIGSWTFPIWKEKYPNLKFNKNYTLSSPVVPDNMKNAKNIKTYAYSKGIVIYSNSTARQKKAAIKFMNFVFSNPKNDVQLLRTTSLLPARDDAASNSEFRNYFAANPFMKVYAQNRS</sequence>
<dbReference type="EMBL" id="AXCV01000118">
    <property type="protein sequence ID" value="KGO32039.1"/>
    <property type="molecule type" value="Genomic_DNA"/>
</dbReference>
<reference evidence="1 2" key="1">
    <citation type="journal article" date="2014" name="Antonie Van Leeuwenhoek">
        <title>Oenococcus alcoholitolerans sp. nov., a lactic acid bacteria isolated from cachaca and ethanol fermentation processes.</title>
        <authorList>
            <person name="Badotti F."/>
            <person name="Moreira A.P."/>
            <person name="Tonon L.A."/>
            <person name="de Lucena B.T."/>
            <person name="Gomes Fde C."/>
            <person name="Kruger R."/>
            <person name="Thompson C.C."/>
            <person name="de Morais M.A.Jr."/>
            <person name="Rosa C.A."/>
            <person name="Thompson F.L."/>
        </authorList>
    </citation>
    <scope>NUCLEOTIDE SEQUENCE [LARGE SCALE GENOMIC DNA]</scope>
    <source>
        <strain evidence="1 2">UFRJ-M7.2.18</strain>
    </source>
</reference>
<name>A0ABR4XRT6_9LACO</name>
<protein>
    <recommendedName>
        <fullName evidence="3">Sugar ABC transporter substrate-binding protein</fullName>
    </recommendedName>
</protein>
<comment type="caution">
    <text evidence="1">The sequence shown here is derived from an EMBL/GenBank/DDBJ whole genome shotgun (WGS) entry which is preliminary data.</text>
</comment>
<dbReference type="Pfam" id="PF13416">
    <property type="entry name" value="SBP_bac_8"/>
    <property type="match status" value="1"/>
</dbReference>
<proteinExistence type="predicted"/>
<dbReference type="InterPro" id="IPR006059">
    <property type="entry name" value="SBP"/>
</dbReference>